<name>A0A6L3YVY0_9HYPH</name>
<evidence type="ECO:0000313" key="1">
    <source>
        <dbReference type="EMBL" id="KAB2689668.1"/>
    </source>
</evidence>
<reference evidence="1 2" key="1">
    <citation type="submission" date="2019-09" db="EMBL/GenBank/DDBJ databases">
        <title>Taxonomic organization of the family Brucellaceae based on a phylogenomic approach.</title>
        <authorList>
            <person name="Leclercq S."/>
            <person name="Cloeckaert A."/>
            <person name="Zygmunt M.S."/>
        </authorList>
    </citation>
    <scope>NUCLEOTIDE SEQUENCE [LARGE SCALE GENOMIC DNA]</scope>
    <source>
        <strain evidence="1 2">WS1830</strain>
    </source>
</reference>
<organism evidence="1 2">
    <name type="scientific">Brucella tritici</name>
    <dbReference type="NCBI Taxonomy" id="94626"/>
    <lineage>
        <taxon>Bacteria</taxon>
        <taxon>Pseudomonadati</taxon>
        <taxon>Pseudomonadota</taxon>
        <taxon>Alphaproteobacteria</taxon>
        <taxon>Hyphomicrobiales</taxon>
        <taxon>Brucellaceae</taxon>
        <taxon>Brucella/Ochrobactrum group</taxon>
        <taxon>Brucella</taxon>
    </lineage>
</organism>
<comment type="caution">
    <text evidence="1">The sequence shown here is derived from an EMBL/GenBank/DDBJ whole genome shotgun (WGS) entry which is preliminary data.</text>
</comment>
<dbReference type="AlphaFoldDB" id="A0A6L3YVY0"/>
<gene>
    <name evidence="1" type="ORF">F9L08_03145</name>
</gene>
<protein>
    <submittedName>
        <fullName evidence="1">Uncharacterized protein</fullName>
    </submittedName>
</protein>
<sequence length="72" mass="7907">MSAWSHVLSPAEIDAYVAKAASLDPAFAADQKRFYEAQTVHGLSALMQQAWLCNDADGYQLARSYKALKEGE</sequence>
<accession>A0A6L3YVY0</accession>
<dbReference type="RefSeq" id="WP_151651047.1">
    <property type="nucleotide sequence ID" value="NZ_WBVX01000002.1"/>
</dbReference>
<dbReference type="EMBL" id="WBVX01000002">
    <property type="protein sequence ID" value="KAB2689668.1"/>
    <property type="molecule type" value="Genomic_DNA"/>
</dbReference>
<proteinExistence type="predicted"/>
<evidence type="ECO:0000313" key="2">
    <source>
        <dbReference type="Proteomes" id="UP000481643"/>
    </source>
</evidence>
<dbReference type="Proteomes" id="UP000481643">
    <property type="component" value="Unassembled WGS sequence"/>
</dbReference>